<dbReference type="SUPFAM" id="SSF46689">
    <property type="entry name" value="Homeodomain-like"/>
    <property type="match status" value="1"/>
</dbReference>
<dbReference type="AlphaFoldDB" id="A0A7X4WA43"/>
<dbReference type="PANTHER" id="PTHR11019:SF190">
    <property type="entry name" value="ARAC-FAMILY REGULATORY PROTEIN"/>
    <property type="match status" value="1"/>
</dbReference>
<reference evidence="5 6" key="1">
    <citation type="submission" date="2017-05" db="EMBL/GenBank/DDBJ databases">
        <title>High clonality and local adaptation shapes Vibrionaceae linages within an endangered oasis.</title>
        <authorList>
            <person name="Vazquez-Rosas-Landa M."/>
        </authorList>
    </citation>
    <scope>NUCLEOTIDE SEQUENCE [LARGE SCALE GENOMIC DNA]</scope>
    <source>
        <strain evidence="5 6">P46_P4S1P180</strain>
    </source>
</reference>
<dbReference type="EMBL" id="WXWW01000001">
    <property type="protein sequence ID" value="NAW63595.1"/>
    <property type="molecule type" value="Genomic_DNA"/>
</dbReference>
<dbReference type="Pfam" id="PF12833">
    <property type="entry name" value="HTH_18"/>
    <property type="match status" value="1"/>
</dbReference>
<dbReference type="InterPro" id="IPR018060">
    <property type="entry name" value="HTH_AraC"/>
</dbReference>
<dbReference type="InterPro" id="IPR011051">
    <property type="entry name" value="RmlC_Cupin_sf"/>
</dbReference>
<keyword evidence="4" id="KW-0804">Transcription</keyword>
<organism evidence="5 6">
    <name type="scientific">Photobacterium halotolerans</name>
    <dbReference type="NCBI Taxonomy" id="265726"/>
    <lineage>
        <taxon>Bacteria</taxon>
        <taxon>Pseudomonadati</taxon>
        <taxon>Pseudomonadota</taxon>
        <taxon>Gammaproteobacteria</taxon>
        <taxon>Vibrionales</taxon>
        <taxon>Vibrionaceae</taxon>
        <taxon>Photobacterium</taxon>
    </lineage>
</organism>
<sequence length="271" mass="31457">MKNVYRPLFDDNNPPGEVFFGHQAFLPHTTTPKHSHPWGQLQLISGGILELNAEGKRFLSPSQYAIWIPPGIEHESYMRRSMNYCSMNLIQPLATSLPDFPCLLEVNPIIEAIVNDLRDRQLQIAETAEDKRLIDVLLDQLRHTRIHDQFLPSSEDKLLQPILRTLEKNPTDGTTLAAWAEKLHTSERTLARHCQDTLGMSFIEWRQRRKFIYSLHLLRKGLSVKEIALTLGYHQASPFINLFKRHAQCTPEQYRQKQIRAQSHKQHTSRI</sequence>
<dbReference type="GO" id="GO:0043565">
    <property type="term" value="F:sequence-specific DNA binding"/>
    <property type="evidence" value="ECO:0007669"/>
    <property type="project" value="InterPro"/>
</dbReference>
<proteinExistence type="predicted"/>
<dbReference type="InterPro" id="IPR003313">
    <property type="entry name" value="AraC-bd"/>
</dbReference>
<evidence type="ECO:0000256" key="3">
    <source>
        <dbReference type="ARBA" id="ARBA00023125"/>
    </source>
</evidence>
<dbReference type="SUPFAM" id="SSF51182">
    <property type="entry name" value="RmlC-like cupins"/>
    <property type="match status" value="1"/>
</dbReference>
<keyword evidence="3" id="KW-0238">DNA-binding</keyword>
<dbReference type="Gene3D" id="1.10.10.60">
    <property type="entry name" value="Homeodomain-like"/>
    <property type="match status" value="1"/>
</dbReference>
<evidence type="ECO:0000313" key="6">
    <source>
        <dbReference type="Proteomes" id="UP000465712"/>
    </source>
</evidence>
<evidence type="ECO:0000256" key="2">
    <source>
        <dbReference type="ARBA" id="ARBA00023015"/>
    </source>
</evidence>
<dbReference type="GO" id="GO:0003700">
    <property type="term" value="F:DNA-binding transcription factor activity"/>
    <property type="evidence" value="ECO:0007669"/>
    <property type="project" value="InterPro"/>
</dbReference>
<dbReference type="InterPro" id="IPR009057">
    <property type="entry name" value="Homeodomain-like_sf"/>
</dbReference>
<accession>A0A7X4WA43</accession>
<comment type="caution">
    <text evidence="5">The sequence shown here is derived from an EMBL/GenBank/DDBJ whole genome shotgun (WGS) entry which is preliminary data.</text>
</comment>
<evidence type="ECO:0000256" key="4">
    <source>
        <dbReference type="ARBA" id="ARBA00023163"/>
    </source>
</evidence>
<dbReference type="RefSeq" id="WP_027251405.1">
    <property type="nucleotide sequence ID" value="NZ_WXWV01000066.1"/>
</dbReference>
<gene>
    <name evidence="5" type="ORF">CAG72_00015</name>
</gene>
<dbReference type="PROSITE" id="PS01124">
    <property type="entry name" value="HTH_ARAC_FAMILY_2"/>
    <property type="match status" value="1"/>
</dbReference>
<evidence type="ECO:0000313" key="5">
    <source>
        <dbReference type="EMBL" id="NAW63595.1"/>
    </source>
</evidence>
<keyword evidence="1" id="KW-0678">Repressor</keyword>
<name>A0A7X4WA43_9GAMM</name>
<evidence type="ECO:0000256" key="1">
    <source>
        <dbReference type="ARBA" id="ARBA00022491"/>
    </source>
</evidence>
<dbReference type="CDD" id="cd06124">
    <property type="entry name" value="cupin_NimR-like_N"/>
    <property type="match status" value="1"/>
</dbReference>
<keyword evidence="2" id="KW-0805">Transcription regulation</keyword>
<dbReference type="InterPro" id="IPR014710">
    <property type="entry name" value="RmlC-like_jellyroll"/>
</dbReference>
<dbReference type="SMART" id="SM00342">
    <property type="entry name" value="HTH_ARAC"/>
    <property type="match status" value="1"/>
</dbReference>
<protein>
    <submittedName>
        <fullName evidence="5">Helix-turn-helix domain-containing protein</fullName>
    </submittedName>
</protein>
<dbReference type="PANTHER" id="PTHR11019">
    <property type="entry name" value="HTH-TYPE TRANSCRIPTIONAL REGULATOR NIMR"/>
    <property type="match status" value="1"/>
</dbReference>
<dbReference type="Proteomes" id="UP000465712">
    <property type="component" value="Unassembled WGS sequence"/>
</dbReference>
<dbReference type="Gene3D" id="2.60.120.10">
    <property type="entry name" value="Jelly Rolls"/>
    <property type="match status" value="1"/>
</dbReference>
<dbReference type="Pfam" id="PF02311">
    <property type="entry name" value="AraC_binding"/>
    <property type="match status" value="1"/>
</dbReference>
<dbReference type="FunFam" id="1.10.10.60:FF:000132">
    <property type="entry name" value="AraC family transcriptional regulator"/>
    <property type="match status" value="1"/>
</dbReference>